<protein>
    <submittedName>
        <fullName evidence="2">Uncharacterized protein</fullName>
    </submittedName>
</protein>
<name>A0A4Y2NUA1_ARAVE</name>
<dbReference type="EMBL" id="BGPR01129528">
    <property type="protein sequence ID" value="GBN42312.1"/>
    <property type="molecule type" value="Genomic_DNA"/>
</dbReference>
<proteinExistence type="predicted"/>
<sequence length="128" mass="14287">MRYMGSIGKILGGYGDEGVWCEVFAKNDVVYMANGYAYSIALRAHSLSQAGIGLFILHYCEENEFLSSYDIETLRRIHNEVINLSPLEESSFLSKVKPSQSAVSSTVKTLEKEAVQLNYSCSISRTFL</sequence>
<dbReference type="AlphaFoldDB" id="A0A4Y2NUA1"/>
<gene>
    <name evidence="2" type="ORF">AVEN_177396_1</name>
    <name evidence="1" type="ORF">AVEN_88422_1</name>
</gene>
<dbReference type="Proteomes" id="UP000499080">
    <property type="component" value="Unassembled WGS sequence"/>
</dbReference>
<comment type="caution">
    <text evidence="2">The sequence shown here is derived from an EMBL/GenBank/DDBJ whole genome shotgun (WGS) entry which is preliminary data.</text>
</comment>
<evidence type="ECO:0000313" key="2">
    <source>
        <dbReference type="EMBL" id="GBN42312.1"/>
    </source>
</evidence>
<evidence type="ECO:0000313" key="1">
    <source>
        <dbReference type="EMBL" id="GBN42288.1"/>
    </source>
</evidence>
<dbReference type="EMBL" id="BGPR01129520">
    <property type="protein sequence ID" value="GBN42288.1"/>
    <property type="molecule type" value="Genomic_DNA"/>
</dbReference>
<reference evidence="2 3" key="1">
    <citation type="journal article" date="2019" name="Sci. Rep.">
        <title>Orb-weaving spider Araneus ventricosus genome elucidates the spidroin gene catalogue.</title>
        <authorList>
            <person name="Kono N."/>
            <person name="Nakamura H."/>
            <person name="Ohtoshi R."/>
            <person name="Moran D.A.P."/>
            <person name="Shinohara A."/>
            <person name="Yoshida Y."/>
            <person name="Fujiwara M."/>
            <person name="Mori M."/>
            <person name="Tomita M."/>
            <person name="Arakawa K."/>
        </authorList>
    </citation>
    <scope>NUCLEOTIDE SEQUENCE [LARGE SCALE GENOMIC DNA]</scope>
</reference>
<accession>A0A4Y2NUA1</accession>
<evidence type="ECO:0000313" key="3">
    <source>
        <dbReference type="Proteomes" id="UP000499080"/>
    </source>
</evidence>
<keyword evidence="3" id="KW-1185">Reference proteome</keyword>
<organism evidence="2 3">
    <name type="scientific">Araneus ventricosus</name>
    <name type="common">Orbweaver spider</name>
    <name type="synonym">Epeira ventricosa</name>
    <dbReference type="NCBI Taxonomy" id="182803"/>
    <lineage>
        <taxon>Eukaryota</taxon>
        <taxon>Metazoa</taxon>
        <taxon>Ecdysozoa</taxon>
        <taxon>Arthropoda</taxon>
        <taxon>Chelicerata</taxon>
        <taxon>Arachnida</taxon>
        <taxon>Araneae</taxon>
        <taxon>Araneomorphae</taxon>
        <taxon>Entelegynae</taxon>
        <taxon>Araneoidea</taxon>
        <taxon>Araneidae</taxon>
        <taxon>Araneus</taxon>
    </lineage>
</organism>